<dbReference type="InterPro" id="IPR029787">
    <property type="entry name" value="Nucleotide_cyclase"/>
</dbReference>
<reference evidence="2 3" key="1">
    <citation type="submission" date="2019-11" db="EMBL/GenBank/DDBJ databases">
        <title>Draft genome sequence of Blautia luti DSM 14534T, isolated from human stool.</title>
        <authorList>
            <person name="Ortiz R."/>
            <person name="Melis-Arcos F."/>
            <person name="Covarrubias P."/>
            <person name="Cardenas J.P."/>
            <person name="Perez-Donoso J."/>
            <person name="Almonacid D."/>
        </authorList>
    </citation>
    <scope>NUCLEOTIDE SEQUENCE [LARGE SCALE GENOMIC DNA]</scope>
    <source>
        <strain evidence="2 3">DSM 14534</strain>
    </source>
</reference>
<comment type="caution">
    <text evidence="2">The sequence shown here is derived from an EMBL/GenBank/DDBJ whole genome shotgun (WGS) entry which is preliminary data.</text>
</comment>
<dbReference type="Proteomes" id="UP000437824">
    <property type="component" value="Unassembled WGS sequence"/>
</dbReference>
<dbReference type="AlphaFoldDB" id="A0A844GJL9"/>
<protein>
    <recommendedName>
        <fullName evidence="1">GGDEF domain-containing protein</fullName>
    </recommendedName>
</protein>
<evidence type="ECO:0000313" key="3">
    <source>
        <dbReference type="Proteomes" id="UP000437824"/>
    </source>
</evidence>
<dbReference type="Gene3D" id="3.30.70.270">
    <property type="match status" value="1"/>
</dbReference>
<dbReference type="PROSITE" id="PS50887">
    <property type="entry name" value="GGDEF"/>
    <property type="match status" value="1"/>
</dbReference>
<gene>
    <name evidence="2" type="ORF">GKZ57_09530</name>
</gene>
<proteinExistence type="predicted"/>
<dbReference type="InterPro" id="IPR043128">
    <property type="entry name" value="Rev_trsase/Diguanyl_cyclase"/>
</dbReference>
<dbReference type="RefSeq" id="WP_154780385.1">
    <property type="nucleotide sequence ID" value="NZ_WMBC01000007.1"/>
</dbReference>
<name>A0A844GJL9_9FIRM</name>
<evidence type="ECO:0000259" key="1">
    <source>
        <dbReference type="PROSITE" id="PS50887"/>
    </source>
</evidence>
<accession>A0A844GJL9</accession>
<dbReference type="SUPFAM" id="SSF55073">
    <property type="entry name" value="Nucleotide cyclase"/>
    <property type="match status" value="1"/>
</dbReference>
<organism evidence="2 3">
    <name type="scientific">Blautia luti DSM 14534 = JCM 17040</name>
    <dbReference type="NCBI Taxonomy" id="649762"/>
    <lineage>
        <taxon>Bacteria</taxon>
        <taxon>Bacillati</taxon>
        <taxon>Bacillota</taxon>
        <taxon>Clostridia</taxon>
        <taxon>Lachnospirales</taxon>
        <taxon>Lachnospiraceae</taxon>
        <taxon>Blautia</taxon>
    </lineage>
</organism>
<dbReference type="InterPro" id="IPR000160">
    <property type="entry name" value="GGDEF_dom"/>
</dbReference>
<dbReference type="EMBL" id="WMBC01000007">
    <property type="protein sequence ID" value="MTD61499.1"/>
    <property type="molecule type" value="Genomic_DNA"/>
</dbReference>
<sequence length="48" mass="5630">MPLNYFVERFGGDEFIVIAENISGREEAEELIQKIRDMILKFNGLRVK</sequence>
<feature type="domain" description="GGDEF" evidence="1">
    <location>
        <begin position="1"/>
        <end position="48"/>
    </location>
</feature>
<evidence type="ECO:0000313" key="2">
    <source>
        <dbReference type="EMBL" id="MTD61499.1"/>
    </source>
</evidence>